<evidence type="ECO:0000313" key="3">
    <source>
        <dbReference type="Proteomes" id="UP000580043"/>
    </source>
</evidence>
<dbReference type="Pfam" id="PF13365">
    <property type="entry name" value="Trypsin_2"/>
    <property type="match status" value="1"/>
</dbReference>
<evidence type="ECO:0000256" key="1">
    <source>
        <dbReference type="SAM" id="SignalP"/>
    </source>
</evidence>
<sequence>MVSGPRRALIAALGLGLLSPVQALADLVDTVASVKRSIVAVGTYLPTRSPQFRFLGTGFAVGDGRQVATNAHVLEAVPERRDPNERIVVVLPGVGRVNVRAVERDERDRDHDLAVLWIAGAPLPALVLADSDTARDGQDIAMTGFPLGASLGIIPVTHRGIIAAIPPAGQPLASAGQLDAATIRRLSAGSRFDVLQLDIVSYPGNSGSPIYDTQSGHVLGVLNIVLVKGMRENAMTNPSGISYAIPINHLKALLAR</sequence>
<dbReference type="PANTHER" id="PTHR43019">
    <property type="entry name" value="SERINE ENDOPROTEASE DEGS"/>
    <property type="match status" value="1"/>
</dbReference>
<protein>
    <submittedName>
        <fullName evidence="2">Trypsin-like peptidase domain-containing protein</fullName>
    </submittedName>
</protein>
<reference evidence="2 3" key="1">
    <citation type="submission" date="2020-04" db="EMBL/GenBank/DDBJ databases">
        <title>Zoogloea sp. G-4-1-14 isolated from soil.</title>
        <authorList>
            <person name="Dahal R.H."/>
        </authorList>
    </citation>
    <scope>NUCLEOTIDE SEQUENCE [LARGE SCALE GENOMIC DNA]</scope>
    <source>
        <strain evidence="2 3">G-4-1-14</strain>
    </source>
</reference>
<name>A0A848G719_9RHOO</name>
<dbReference type="InterPro" id="IPR009003">
    <property type="entry name" value="Peptidase_S1_PA"/>
</dbReference>
<keyword evidence="1" id="KW-0732">Signal</keyword>
<evidence type="ECO:0000313" key="2">
    <source>
        <dbReference type="EMBL" id="NML25421.1"/>
    </source>
</evidence>
<dbReference type="EMBL" id="JABBGA010000004">
    <property type="protein sequence ID" value="NML25421.1"/>
    <property type="molecule type" value="Genomic_DNA"/>
</dbReference>
<feature type="signal peptide" evidence="1">
    <location>
        <begin position="1"/>
        <end position="25"/>
    </location>
</feature>
<comment type="caution">
    <text evidence="2">The sequence shown here is derived from an EMBL/GenBank/DDBJ whole genome shotgun (WGS) entry which is preliminary data.</text>
</comment>
<accession>A0A848G719</accession>
<dbReference type="InterPro" id="IPR043504">
    <property type="entry name" value="Peptidase_S1_PA_chymotrypsin"/>
</dbReference>
<gene>
    <name evidence="2" type="ORF">HHL15_06685</name>
</gene>
<keyword evidence="3" id="KW-1185">Reference proteome</keyword>
<dbReference type="Proteomes" id="UP000580043">
    <property type="component" value="Unassembled WGS sequence"/>
</dbReference>
<dbReference type="AlphaFoldDB" id="A0A848G719"/>
<dbReference type="PANTHER" id="PTHR43019:SF23">
    <property type="entry name" value="PROTEASE DO-LIKE 5, CHLOROPLASTIC"/>
    <property type="match status" value="1"/>
</dbReference>
<feature type="chain" id="PRO_5032798085" evidence="1">
    <location>
        <begin position="26"/>
        <end position="256"/>
    </location>
</feature>
<organism evidence="2 3">
    <name type="scientific">Zoogloea dura</name>
    <dbReference type="NCBI Taxonomy" id="2728840"/>
    <lineage>
        <taxon>Bacteria</taxon>
        <taxon>Pseudomonadati</taxon>
        <taxon>Pseudomonadota</taxon>
        <taxon>Betaproteobacteria</taxon>
        <taxon>Rhodocyclales</taxon>
        <taxon>Zoogloeaceae</taxon>
        <taxon>Zoogloea</taxon>
    </lineage>
</organism>
<dbReference type="Gene3D" id="2.40.10.10">
    <property type="entry name" value="Trypsin-like serine proteases"/>
    <property type="match status" value="2"/>
</dbReference>
<proteinExistence type="predicted"/>
<dbReference type="SUPFAM" id="SSF50494">
    <property type="entry name" value="Trypsin-like serine proteases"/>
    <property type="match status" value="1"/>
</dbReference>